<protein>
    <recommendedName>
        <fullName evidence="3 4">Ribosome hibernation promoting factor</fullName>
        <shortName evidence="4">HPF</shortName>
    </recommendedName>
</protein>
<evidence type="ECO:0000259" key="5">
    <source>
        <dbReference type="Pfam" id="PF16321"/>
    </source>
</evidence>
<organism evidence="6 7">
    <name type="scientific">Rhodobacter aestuarii</name>
    <dbReference type="NCBI Taxonomy" id="453582"/>
    <lineage>
        <taxon>Bacteria</taxon>
        <taxon>Pseudomonadati</taxon>
        <taxon>Pseudomonadota</taxon>
        <taxon>Alphaproteobacteria</taxon>
        <taxon>Rhodobacterales</taxon>
        <taxon>Rhodobacter group</taxon>
        <taxon>Rhodobacter</taxon>
    </lineage>
</organism>
<dbReference type="InterPro" id="IPR003489">
    <property type="entry name" value="RHF/RaiA"/>
</dbReference>
<comment type="subcellular location">
    <subcellularLocation>
        <location evidence="4">Cytoplasm</location>
    </subcellularLocation>
</comment>
<gene>
    <name evidence="4" type="primary">hpf</name>
    <name evidence="6" type="ORF">SAMN05421580_1177</name>
</gene>
<dbReference type="RefSeq" id="WP_076486408.1">
    <property type="nucleotide sequence ID" value="NZ_FTOG01000017.1"/>
</dbReference>
<comment type="similarity">
    <text evidence="4">Belongs to the HPF/YfiA ribosome-associated protein family. Long HPF subfamily.</text>
</comment>
<dbReference type="InterPro" id="IPR050574">
    <property type="entry name" value="HPF/YfiA_ribosome-assoc"/>
</dbReference>
<comment type="subunit">
    <text evidence="4">Interacts with 100S ribosomes.</text>
</comment>
<reference evidence="7" key="1">
    <citation type="submission" date="2017-01" db="EMBL/GenBank/DDBJ databases">
        <authorList>
            <person name="Varghese N."/>
            <person name="Submissions S."/>
        </authorList>
    </citation>
    <scope>NUCLEOTIDE SEQUENCE [LARGE SCALE GENOMIC DNA]</scope>
    <source>
        <strain evidence="7">DSM 19945</strain>
    </source>
</reference>
<dbReference type="PANTHER" id="PTHR33231">
    <property type="entry name" value="30S RIBOSOMAL PROTEIN"/>
    <property type="match status" value="1"/>
</dbReference>
<comment type="subunit">
    <text evidence="2">Associates exclusively with 100S ribosomes, which are dimers of 70S ribosomes.</text>
</comment>
<dbReference type="HAMAP" id="MF_00839">
    <property type="entry name" value="HPF"/>
    <property type="match status" value="1"/>
</dbReference>
<dbReference type="NCBIfam" id="TIGR00741">
    <property type="entry name" value="yfiA"/>
    <property type="match status" value="1"/>
</dbReference>
<dbReference type="AlphaFoldDB" id="A0A1N7QEL9"/>
<dbReference type="PANTHER" id="PTHR33231:SF1">
    <property type="entry name" value="30S RIBOSOMAL PROTEIN"/>
    <property type="match status" value="1"/>
</dbReference>
<keyword evidence="6" id="KW-0689">Ribosomal protein</keyword>
<accession>A0A1N7QEL9</accession>
<dbReference type="SUPFAM" id="SSF69754">
    <property type="entry name" value="Ribosome binding protein Y (YfiA homologue)"/>
    <property type="match status" value="1"/>
</dbReference>
<keyword evidence="1 4" id="KW-0810">Translation regulation</keyword>
<keyword evidence="6" id="KW-0687">Ribonucleoprotein</keyword>
<dbReference type="GO" id="GO:0022627">
    <property type="term" value="C:cytosolic small ribosomal subunit"/>
    <property type="evidence" value="ECO:0007669"/>
    <property type="project" value="TreeGrafter"/>
</dbReference>
<evidence type="ECO:0000256" key="3">
    <source>
        <dbReference type="ARBA" id="ARBA00041148"/>
    </source>
</evidence>
<evidence type="ECO:0000313" key="7">
    <source>
        <dbReference type="Proteomes" id="UP000186221"/>
    </source>
</evidence>
<dbReference type="GO" id="GO:0043024">
    <property type="term" value="F:ribosomal small subunit binding"/>
    <property type="evidence" value="ECO:0007669"/>
    <property type="project" value="TreeGrafter"/>
</dbReference>
<keyword evidence="4" id="KW-0963">Cytoplasm</keyword>
<evidence type="ECO:0000313" key="6">
    <source>
        <dbReference type="EMBL" id="SIT21313.1"/>
    </source>
</evidence>
<dbReference type="Proteomes" id="UP000186221">
    <property type="component" value="Unassembled WGS sequence"/>
</dbReference>
<dbReference type="Gene3D" id="3.30.160.100">
    <property type="entry name" value="Ribosome hibernation promotion factor-like"/>
    <property type="match status" value="1"/>
</dbReference>
<comment type="function">
    <text evidence="4">Required for dimerization of active 70S ribosomes into 100S ribosomes in stationary phase; 100S ribosomes are translationally inactive and sometimes present during exponential growth.</text>
</comment>
<dbReference type="InterPro" id="IPR034694">
    <property type="entry name" value="HPF_long/plastid"/>
</dbReference>
<dbReference type="GO" id="GO:0045900">
    <property type="term" value="P:negative regulation of translational elongation"/>
    <property type="evidence" value="ECO:0007669"/>
    <property type="project" value="TreeGrafter"/>
</dbReference>
<dbReference type="Pfam" id="PF16321">
    <property type="entry name" value="Ribosom_S30AE_C"/>
    <property type="match status" value="1"/>
</dbReference>
<dbReference type="InterPro" id="IPR036567">
    <property type="entry name" value="RHF-like"/>
</dbReference>
<dbReference type="Pfam" id="PF02482">
    <property type="entry name" value="Ribosomal_S30AE"/>
    <property type="match status" value="1"/>
</dbReference>
<dbReference type="STRING" id="453582.SAMN05421580_1177"/>
<name>A0A1N7QEL9_9RHOB</name>
<evidence type="ECO:0000256" key="1">
    <source>
        <dbReference type="ARBA" id="ARBA00022845"/>
    </source>
</evidence>
<dbReference type="InterPro" id="IPR032528">
    <property type="entry name" value="Ribosom_S30AE_C"/>
</dbReference>
<proteinExistence type="inferred from homology"/>
<dbReference type="Gene3D" id="3.30.505.50">
    <property type="entry name" value="Sigma 54 modulation/S30EA ribosomal protein, C-terminal domain"/>
    <property type="match status" value="1"/>
</dbReference>
<dbReference type="OrthoDB" id="9794975at2"/>
<keyword evidence="7" id="KW-1185">Reference proteome</keyword>
<evidence type="ECO:0000256" key="2">
    <source>
        <dbReference type="ARBA" id="ARBA00038695"/>
    </source>
</evidence>
<dbReference type="CDD" id="cd00552">
    <property type="entry name" value="RaiA"/>
    <property type="match status" value="1"/>
</dbReference>
<sequence length="189" mass="21168">MRYQISGKQLDVGEALQTHVKTELAETVDKYMQRPTDATVVFSRAAHEYVCETTVHLSTGLTASAAGRAGDVYAAFEACREKMDKQLRRHKRRLKDHHRDRVSPVEFGDAGLYVLAAEEDESDTDSLAPVIVAEMETKVPTISVGEAVMQMELSHKPLLVFRNEKHGGVNVVYRREDGNVGWIDPRNSK</sequence>
<dbReference type="EMBL" id="FTOG01000017">
    <property type="protein sequence ID" value="SIT21313.1"/>
    <property type="molecule type" value="Genomic_DNA"/>
</dbReference>
<evidence type="ECO:0000256" key="4">
    <source>
        <dbReference type="HAMAP-Rule" id="MF_00839"/>
    </source>
</evidence>
<dbReference type="InterPro" id="IPR038416">
    <property type="entry name" value="Ribosom_S30AE_C_sf"/>
</dbReference>
<feature type="domain" description="Sigma 54 modulation/S30EA ribosomal protein C-terminal" evidence="5">
    <location>
        <begin position="128"/>
        <end position="181"/>
    </location>
</feature>